<gene>
    <name evidence="1" type="ORF">SAMN05444362_110117</name>
</gene>
<evidence type="ECO:0000313" key="1">
    <source>
        <dbReference type="EMBL" id="SHF81739.1"/>
    </source>
</evidence>
<reference evidence="2" key="1">
    <citation type="submission" date="2016-11" db="EMBL/GenBank/DDBJ databases">
        <authorList>
            <person name="Varghese N."/>
            <person name="Submissions S."/>
        </authorList>
    </citation>
    <scope>NUCLEOTIDE SEQUENCE [LARGE SCALE GENOMIC DNA]</scope>
    <source>
        <strain evidence="2">DSM 27370</strain>
    </source>
</reference>
<name>A0A1M5ER89_9BACT</name>
<organism evidence="1 2">
    <name type="scientific">Dysgonomonas macrotermitis</name>
    <dbReference type="NCBI Taxonomy" id="1346286"/>
    <lineage>
        <taxon>Bacteria</taxon>
        <taxon>Pseudomonadati</taxon>
        <taxon>Bacteroidota</taxon>
        <taxon>Bacteroidia</taxon>
        <taxon>Bacteroidales</taxon>
        <taxon>Dysgonomonadaceae</taxon>
        <taxon>Dysgonomonas</taxon>
    </lineage>
</organism>
<proteinExistence type="predicted"/>
<dbReference type="EMBL" id="FQUC01000010">
    <property type="protein sequence ID" value="SHF81739.1"/>
    <property type="molecule type" value="Genomic_DNA"/>
</dbReference>
<dbReference type="AlphaFoldDB" id="A0A1M5ER89"/>
<dbReference type="OrthoDB" id="1032737at2"/>
<evidence type="ECO:0000313" key="2">
    <source>
        <dbReference type="Proteomes" id="UP000184480"/>
    </source>
</evidence>
<dbReference type="Proteomes" id="UP000184480">
    <property type="component" value="Unassembled WGS sequence"/>
</dbReference>
<sequence length="106" mass="12402">MKTANYLLSILKSNLNIFWSWGSHKFVAIENGLRFNVDGFIHKGIVEIIYNEGSDLFDIKLLSNRLKEVKFIEGIYIDQLIDVIDDNVECCKNYEQRVRDKYSLPL</sequence>
<dbReference type="STRING" id="1346286.SAMN05444362_110117"/>
<protein>
    <submittedName>
        <fullName evidence="1">Uncharacterized protein</fullName>
    </submittedName>
</protein>
<keyword evidence="2" id="KW-1185">Reference proteome</keyword>
<dbReference type="RefSeq" id="WP_062183634.1">
    <property type="nucleotide sequence ID" value="NZ_BBXL01000022.1"/>
</dbReference>
<accession>A0A1M5ER89</accession>